<proteinExistence type="predicted"/>
<dbReference type="EMBL" id="JARSBO010000010">
    <property type="protein sequence ID" value="MDG4721164.1"/>
    <property type="molecule type" value="Genomic_DNA"/>
</dbReference>
<evidence type="ECO:0000313" key="3">
    <source>
        <dbReference type="Proteomes" id="UP001529180"/>
    </source>
</evidence>
<gene>
    <name evidence="2" type="ORF">P7680_19315</name>
</gene>
<reference evidence="2 3" key="1">
    <citation type="submission" date="2023-03" db="EMBL/GenBank/DDBJ databases">
        <title>Strain FZY0004 represents a novel species in the genus Thalassospira isolated from seawater.</title>
        <authorList>
            <person name="Fu Z.-Y."/>
        </authorList>
    </citation>
    <scope>NUCLEOTIDE SEQUENCE [LARGE SCALE GENOMIC DNA]</scope>
    <source>
        <strain evidence="2 3">FZY0004</strain>
    </source>
</reference>
<feature type="compositionally biased region" description="Basic and acidic residues" evidence="1">
    <location>
        <begin position="166"/>
        <end position="187"/>
    </location>
</feature>
<evidence type="ECO:0008006" key="4">
    <source>
        <dbReference type="Google" id="ProtNLM"/>
    </source>
</evidence>
<feature type="compositionally biased region" description="Acidic residues" evidence="1">
    <location>
        <begin position="193"/>
        <end position="202"/>
    </location>
</feature>
<accession>A0ABT6GGF9</accession>
<keyword evidence="3" id="KW-1185">Reference proteome</keyword>
<sequence>MSEQKYTKIKKPADFKPEAYFSKDWKVEKFRGKPRCPAWSGQRGAQCANVAGAGTKRKGEVGACCKNHGGASDGPPLGSTNAANPDKPRSKYISLKQLEEIKQFEGVSDVDIAEMLAKVAASRVVNIASEAAEGQSTAQLLAAIAVTDRALRSKKRIEMDELKISEIRERQGKDGQDEKDASKRDRAQSAVDEVNEMFSEEG</sequence>
<feature type="region of interest" description="Disordered" evidence="1">
    <location>
        <begin position="166"/>
        <end position="202"/>
    </location>
</feature>
<dbReference type="Proteomes" id="UP001529180">
    <property type="component" value="Unassembled WGS sequence"/>
</dbReference>
<name>A0ABT6GGF9_9PROT</name>
<dbReference type="RefSeq" id="WP_278006966.1">
    <property type="nucleotide sequence ID" value="NZ_JARSBO010000010.1"/>
</dbReference>
<organism evidence="2 3">
    <name type="scientific">Thalassospira aquimaris</name>
    <dbReference type="NCBI Taxonomy" id="3037796"/>
    <lineage>
        <taxon>Bacteria</taxon>
        <taxon>Pseudomonadati</taxon>
        <taxon>Pseudomonadota</taxon>
        <taxon>Alphaproteobacteria</taxon>
        <taxon>Rhodospirillales</taxon>
        <taxon>Thalassospiraceae</taxon>
        <taxon>Thalassospira</taxon>
    </lineage>
</organism>
<comment type="caution">
    <text evidence="2">The sequence shown here is derived from an EMBL/GenBank/DDBJ whole genome shotgun (WGS) entry which is preliminary data.</text>
</comment>
<evidence type="ECO:0000313" key="2">
    <source>
        <dbReference type="EMBL" id="MDG4721164.1"/>
    </source>
</evidence>
<protein>
    <recommendedName>
        <fullName evidence="4">Terminase small subunit</fullName>
    </recommendedName>
</protein>
<evidence type="ECO:0000256" key="1">
    <source>
        <dbReference type="SAM" id="MobiDB-lite"/>
    </source>
</evidence>
<feature type="region of interest" description="Disordered" evidence="1">
    <location>
        <begin position="63"/>
        <end position="88"/>
    </location>
</feature>